<comment type="caution">
    <text evidence="2">The sequence shown here is derived from an EMBL/GenBank/DDBJ whole genome shotgun (WGS) entry which is preliminary data.</text>
</comment>
<gene>
    <name evidence="2" type="ORF">ElyMa_004521200</name>
</gene>
<name>A0AAV4HPA0_9GAST</name>
<evidence type="ECO:0000313" key="3">
    <source>
        <dbReference type="Proteomes" id="UP000762676"/>
    </source>
</evidence>
<accession>A0AAV4HPA0</accession>
<proteinExistence type="predicted"/>
<evidence type="ECO:0000256" key="1">
    <source>
        <dbReference type="SAM" id="MobiDB-lite"/>
    </source>
</evidence>
<dbReference type="AlphaFoldDB" id="A0AAV4HPA0"/>
<feature type="region of interest" description="Disordered" evidence="1">
    <location>
        <begin position="30"/>
        <end position="51"/>
    </location>
</feature>
<sequence>MDDLKLWSENEVLEFVLTWAAGKQKPLCQKSSEQVSGTGEEFRDDNTSPSKCSTASCALDLADILQCTRYLLITPSFLHGTLAMHPQVKADHRCQALVEKISWYHSQPSLQQTWCPPAAIHRESSHLTNVVLMCQISASDHLFILDLKTMVWKTISIARLKGCEANAQLHVLCFNSEIYVVTEDKIYRYLASLKRWQSILCSTITGVVRVFNDSLYEYTFSEDDEMSTQSVLERYNVLNFSTIPTEHGFISEARSGYKTLRGYKQEKVGSLEVKDATHIGSTEIIFCGKENLNSYTIFSINESCDTSETYPDQLGSSSPLVTFKFDQEVFVLQENGCLWRIRIGDGYPLLIIEHELVLWDGEIPLRGAVLYNDLLIIVGDFPDQEENCGTLERRLPGVFQGVRKIKVGPSAATRGRPGITLATLPKFIFGATTVYN</sequence>
<evidence type="ECO:0000313" key="2">
    <source>
        <dbReference type="EMBL" id="GFR99167.1"/>
    </source>
</evidence>
<reference evidence="2 3" key="1">
    <citation type="journal article" date="2021" name="Elife">
        <title>Chloroplast acquisition without the gene transfer in kleptoplastic sea slugs, Plakobranchus ocellatus.</title>
        <authorList>
            <person name="Maeda T."/>
            <person name="Takahashi S."/>
            <person name="Yoshida T."/>
            <person name="Shimamura S."/>
            <person name="Takaki Y."/>
            <person name="Nagai Y."/>
            <person name="Toyoda A."/>
            <person name="Suzuki Y."/>
            <person name="Arimoto A."/>
            <person name="Ishii H."/>
            <person name="Satoh N."/>
            <person name="Nishiyama T."/>
            <person name="Hasebe M."/>
            <person name="Maruyama T."/>
            <person name="Minagawa J."/>
            <person name="Obokata J."/>
            <person name="Shigenobu S."/>
        </authorList>
    </citation>
    <scope>NUCLEOTIDE SEQUENCE [LARGE SCALE GENOMIC DNA]</scope>
</reference>
<keyword evidence="3" id="KW-1185">Reference proteome</keyword>
<dbReference type="EMBL" id="BMAT01009124">
    <property type="protein sequence ID" value="GFR99167.1"/>
    <property type="molecule type" value="Genomic_DNA"/>
</dbReference>
<dbReference type="Proteomes" id="UP000762676">
    <property type="component" value="Unassembled WGS sequence"/>
</dbReference>
<protein>
    <submittedName>
        <fullName evidence="2">Kelch-like protein 20</fullName>
    </submittedName>
</protein>
<organism evidence="2 3">
    <name type="scientific">Elysia marginata</name>
    <dbReference type="NCBI Taxonomy" id="1093978"/>
    <lineage>
        <taxon>Eukaryota</taxon>
        <taxon>Metazoa</taxon>
        <taxon>Spiralia</taxon>
        <taxon>Lophotrochozoa</taxon>
        <taxon>Mollusca</taxon>
        <taxon>Gastropoda</taxon>
        <taxon>Heterobranchia</taxon>
        <taxon>Euthyneura</taxon>
        <taxon>Panpulmonata</taxon>
        <taxon>Sacoglossa</taxon>
        <taxon>Placobranchoidea</taxon>
        <taxon>Plakobranchidae</taxon>
        <taxon>Elysia</taxon>
    </lineage>
</organism>
<dbReference type="Gene3D" id="1.25.40.420">
    <property type="match status" value="1"/>
</dbReference>